<name>A0A5N5TFK9_9CRUS</name>
<dbReference type="InterPro" id="IPR001394">
    <property type="entry name" value="Peptidase_C19_UCH"/>
</dbReference>
<comment type="similarity">
    <text evidence="1 2">Belongs to the peptidase C19 family.</text>
</comment>
<feature type="domain" description="USP" evidence="4">
    <location>
        <begin position="228"/>
        <end position="738"/>
    </location>
</feature>
<keyword evidence="6" id="KW-1185">Reference proteome</keyword>
<accession>A0A5N5TFK9</accession>
<dbReference type="InterPro" id="IPR003903">
    <property type="entry name" value="UIM_dom"/>
</dbReference>
<dbReference type="EC" id="3.4.19.12" evidence="2"/>
<dbReference type="PROSITE" id="PS00972">
    <property type="entry name" value="USP_1"/>
    <property type="match status" value="1"/>
</dbReference>
<dbReference type="OrthoDB" id="6354474at2759"/>
<dbReference type="InterPro" id="IPR028889">
    <property type="entry name" value="USP"/>
</dbReference>
<evidence type="ECO:0000313" key="6">
    <source>
        <dbReference type="Proteomes" id="UP000326759"/>
    </source>
</evidence>
<dbReference type="GO" id="GO:0000082">
    <property type="term" value="P:G1/S transition of mitotic cell cycle"/>
    <property type="evidence" value="ECO:0007669"/>
    <property type="project" value="TreeGrafter"/>
</dbReference>
<reference evidence="5 6" key="1">
    <citation type="journal article" date="2019" name="PLoS Biol.">
        <title>Sex chromosomes control vertical transmission of feminizing Wolbachia symbionts in an isopod.</title>
        <authorList>
            <person name="Becking T."/>
            <person name="Chebbi M.A."/>
            <person name="Giraud I."/>
            <person name="Moumen B."/>
            <person name="Laverre T."/>
            <person name="Caubet Y."/>
            <person name="Peccoud J."/>
            <person name="Gilbert C."/>
            <person name="Cordaux R."/>
        </authorList>
    </citation>
    <scope>NUCLEOTIDE SEQUENCE [LARGE SCALE GENOMIC DNA]</scope>
    <source>
        <strain evidence="5">ANa2</strain>
        <tissue evidence="5">Whole body excluding digestive tract and cuticle</tissue>
    </source>
</reference>
<dbReference type="Proteomes" id="UP000326759">
    <property type="component" value="Unassembled WGS sequence"/>
</dbReference>
<comment type="catalytic activity">
    <reaction evidence="2">
        <text>Thiol-dependent hydrolysis of ester, thioester, amide, peptide and isopeptide bonds formed by the C-terminal Gly of ubiquitin (a 76-residue protein attached to proteins as an intracellular targeting signal).</text>
        <dbReference type="EC" id="3.4.19.12"/>
    </reaction>
</comment>
<keyword evidence="2 5" id="KW-0378">Hydrolase</keyword>
<evidence type="ECO:0000256" key="2">
    <source>
        <dbReference type="RuleBase" id="RU366025"/>
    </source>
</evidence>
<evidence type="ECO:0000259" key="4">
    <source>
        <dbReference type="PROSITE" id="PS50235"/>
    </source>
</evidence>
<dbReference type="GO" id="GO:0016579">
    <property type="term" value="P:protein deubiquitination"/>
    <property type="evidence" value="ECO:0007669"/>
    <property type="project" value="InterPro"/>
</dbReference>
<comment type="caution">
    <text evidence="5">The sequence shown here is derived from an EMBL/GenBank/DDBJ whole genome shotgun (WGS) entry which is preliminary data.</text>
</comment>
<dbReference type="CDD" id="cd02257">
    <property type="entry name" value="Peptidase_C19"/>
    <property type="match status" value="1"/>
</dbReference>
<proteinExistence type="inferred from homology"/>
<keyword evidence="2" id="KW-0645">Protease</keyword>
<dbReference type="InterPro" id="IPR050164">
    <property type="entry name" value="Peptidase_C19"/>
</dbReference>
<dbReference type="InterPro" id="IPR018200">
    <property type="entry name" value="USP_CS"/>
</dbReference>
<dbReference type="PROSITE" id="PS50330">
    <property type="entry name" value="UIM"/>
    <property type="match status" value="1"/>
</dbReference>
<dbReference type="PANTHER" id="PTHR24006">
    <property type="entry name" value="UBIQUITIN CARBOXYL-TERMINAL HYDROLASE"/>
    <property type="match status" value="1"/>
</dbReference>
<evidence type="ECO:0000256" key="1">
    <source>
        <dbReference type="ARBA" id="ARBA00009085"/>
    </source>
</evidence>
<gene>
    <name evidence="5" type="primary">Usp37</name>
    <name evidence="5" type="ORF">Anas_09606</name>
</gene>
<feature type="region of interest" description="Disordered" evidence="3">
    <location>
        <begin position="1"/>
        <end position="58"/>
    </location>
</feature>
<dbReference type="GO" id="GO:0006508">
    <property type="term" value="P:proteolysis"/>
    <property type="evidence" value="ECO:0007669"/>
    <property type="project" value="UniProtKB-KW"/>
</dbReference>
<dbReference type="EMBL" id="SEYY01001976">
    <property type="protein sequence ID" value="KAB7505017.1"/>
    <property type="molecule type" value="Genomic_DNA"/>
</dbReference>
<dbReference type="PROSITE" id="PS50235">
    <property type="entry name" value="USP_3"/>
    <property type="match status" value="1"/>
</dbReference>
<dbReference type="PROSITE" id="PS00973">
    <property type="entry name" value="USP_2"/>
    <property type="match status" value="1"/>
</dbReference>
<sequence>MEFSKKTPKSQHIGNSVRHNPYASGGKHYLTKFKKNNKQSSLYGTPPRSKPYSTFKKTSNVKLSRARNILQNSQFENSKPVDFKFNPQVNGNSFTFNSKKRPFDPPSDEELPTLILDDDDDEELLSSKYSKKVEHLFDKENSHVKNSTVGPSKYLHSNKKNSTMCVRSRILHDISPEKLNCLSEPDSTFNSKEKKTFNFKRFSNEKENSCVEASHTASTCSEKLPHMVGFPNFGNTCYLNAVLQTLVGLPSFISDLSYAVDTLSIPSSSLCQSLWNVVVARISSFGQTLKENVEKIDGSFSGFKMQDANEFLTQVLDSIKDEVTHESLKCVKEEKFNCSTCTPEKLPPLIDLKKVCNTPDDMSGKKNFKSIFSTPSCSPCSPLSQGLKSCEETSEIILPINQTCTPEKLVLSLTDNNRNEIKGREECVANPVTNNFEFELSESYRCLGCGEAEGRRQKHIALYVNLPLEDGKSIQEAVESCMGEDHRDLKCDNCSHDKALFLTSFTELPRVLIVQMKRYKYNAESLELIKVSSKVDINLWLHLDKVTTSTVTSPPRFVKKPIRYQRKLSTLSVRNLSSELNICSNSATENAEPVKEDSKENDTELQEVLKKSLEEIGEVPRIPEKSDEEKEEEEFQTAIRLSLQDFGMSYANQDTEDDEIQINSSESEMKSEHCYRLVSVVSHFGQTTTTGHYVSDVLKCDEDKWYHYDDENVTCLSESVIGGEGRQKNGYIFFYIHRDIYNDMKKLKS</sequence>
<dbReference type="GO" id="GO:0005829">
    <property type="term" value="C:cytosol"/>
    <property type="evidence" value="ECO:0007669"/>
    <property type="project" value="TreeGrafter"/>
</dbReference>
<organism evidence="5 6">
    <name type="scientific">Armadillidium nasatum</name>
    <dbReference type="NCBI Taxonomy" id="96803"/>
    <lineage>
        <taxon>Eukaryota</taxon>
        <taxon>Metazoa</taxon>
        <taxon>Ecdysozoa</taxon>
        <taxon>Arthropoda</taxon>
        <taxon>Crustacea</taxon>
        <taxon>Multicrustacea</taxon>
        <taxon>Malacostraca</taxon>
        <taxon>Eumalacostraca</taxon>
        <taxon>Peracarida</taxon>
        <taxon>Isopoda</taxon>
        <taxon>Oniscidea</taxon>
        <taxon>Crinocheta</taxon>
        <taxon>Armadillidiidae</taxon>
        <taxon>Armadillidium</taxon>
    </lineage>
</organism>
<keyword evidence="2" id="KW-0833">Ubl conjugation pathway</keyword>
<dbReference type="InterPro" id="IPR038765">
    <property type="entry name" value="Papain-like_cys_pep_sf"/>
</dbReference>
<dbReference type="AlphaFoldDB" id="A0A5N5TFK9"/>
<evidence type="ECO:0000313" key="5">
    <source>
        <dbReference type="EMBL" id="KAB7505017.1"/>
    </source>
</evidence>
<dbReference type="GO" id="GO:0005634">
    <property type="term" value="C:nucleus"/>
    <property type="evidence" value="ECO:0007669"/>
    <property type="project" value="TreeGrafter"/>
</dbReference>
<dbReference type="Gene3D" id="3.90.70.10">
    <property type="entry name" value="Cysteine proteinases"/>
    <property type="match status" value="1"/>
</dbReference>
<dbReference type="PANTHER" id="PTHR24006:SF915">
    <property type="entry name" value="UBIQUITIN CARBOXYL-TERMINAL HYDROLASE-RELATED"/>
    <property type="match status" value="1"/>
</dbReference>
<protein>
    <recommendedName>
        <fullName evidence="2">Ubiquitin carboxyl-terminal hydrolase</fullName>
        <ecNumber evidence="2">3.4.19.12</ecNumber>
    </recommendedName>
</protein>
<dbReference type="SUPFAM" id="SSF54001">
    <property type="entry name" value="Cysteine proteinases"/>
    <property type="match status" value="1"/>
</dbReference>
<evidence type="ECO:0000256" key="3">
    <source>
        <dbReference type="SAM" id="MobiDB-lite"/>
    </source>
</evidence>
<keyword evidence="2" id="KW-0788">Thiol protease</keyword>
<dbReference type="Pfam" id="PF00443">
    <property type="entry name" value="UCH"/>
    <property type="match status" value="1"/>
</dbReference>
<dbReference type="GO" id="GO:0004843">
    <property type="term" value="F:cysteine-type deubiquitinase activity"/>
    <property type="evidence" value="ECO:0007669"/>
    <property type="project" value="UniProtKB-UniRule"/>
</dbReference>